<evidence type="ECO:0000259" key="15">
    <source>
        <dbReference type="Pfam" id="PF17432"/>
    </source>
</evidence>
<dbReference type="Gene3D" id="2.60.40.1840">
    <property type="match status" value="1"/>
</dbReference>
<comment type="similarity">
    <text evidence="3">Belongs to the peptidase M1 family.</text>
</comment>
<evidence type="ECO:0000256" key="1">
    <source>
        <dbReference type="ARBA" id="ARBA00000098"/>
    </source>
</evidence>
<feature type="domain" description="Aminopeptidase N-like N-terminal" evidence="16">
    <location>
        <begin position="26"/>
        <end position="192"/>
    </location>
</feature>
<evidence type="ECO:0000256" key="10">
    <source>
        <dbReference type="ARBA" id="ARBA00022833"/>
    </source>
</evidence>
<keyword evidence="9 17" id="KW-0378">Hydrolase</keyword>
<organism evidence="17 18">
    <name type="scientific">Candidatus Magnetaquiglobus chichijimensis</name>
    <dbReference type="NCBI Taxonomy" id="3141448"/>
    <lineage>
        <taxon>Bacteria</taxon>
        <taxon>Pseudomonadati</taxon>
        <taxon>Pseudomonadota</taxon>
        <taxon>Magnetococcia</taxon>
        <taxon>Magnetococcales</taxon>
        <taxon>Candidatus Magnetaquicoccaceae</taxon>
        <taxon>Candidatus Magnetaquiglobus</taxon>
    </lineage>
</organism>
<evidence type="ECO:0000256" key="11">
    <source>
        <dbReference type="ARBA" id="ARBA00023049"/>
    </source>
</evidence>
<evidence type="ECO:0000256" key="7">
    <source>
        <dbReference type="ARBA" id="ARBA00022670"/>
    </source>
</evidence>
<dbReference type="Gene3D" id="1.10.390.10">
    <property type="entry name" value="Neutral Protease Domain 2"/>
    <property type="match status" value="1"/>
</dbReference>
<dbReference type="InterPro" id="IPR038438">
    <property type="entry name" value="PepN_Ig-like_sf"/>
</dbReference>
<keyword evidence="10" id="KW-0862">Zinc</keyword>
<dbReference type="GO" id="GO:0016285">
    <property type="term" value="F:alanyl aminopeptidase activity"/>
    <property type="evidence" value="ECO:0007669"/>
    <property type="project" value="UniProtKB-EC"/>
</dbReference>
<dbReference type="InterPro" id="IPR035414">
    <property type="entry name" value="Peptidase_M1_pepN_Ig-like"/>
</dbReference>
<keyword evidence="6 17" id="KW-0031">Aminopeptidase</keyword>
<comment type="cofactor">
    <cofactor evidence="2">
        <name>Zn(2+)</name>
        <dbReference type="ChEBI" id="CHEBI:29105"/>
    </cofactor>
</comment>
<evidence type="ECO:0000256" key="6">
    <source>
        <dbReference type="ARBA" id="ARBA00022438"/>
    </source>
</evidence>
<dbReference type="InterPro" id="IPR001930">
    <property type="entry name" value="Peptidase_M1"/>
</dbReference>
<evidence type="ECO:0000256" key="2">
    <source>
        <dbReference type="ARBA" id="ARBA00001947"/>
    </source>
</evidence>
<evidence type="ECO:0000256" key="12">
    <source>
        <dbReference type="NCBIfam" id="TIGR02414"/>
    </source>
</evidence>
<dbReference type="Proteomes" id="UP001628193">
    <property type="component" value="Unassembled WGS sequence"/>
</dbReference>
<evidence type="ECO:0000259" key="14">
    <source>
        <dbReference type="Pfam" id="PF11940"/>
    </source>
</evidence>
<comment type="catalytic activity">
    <reaction evidence="1">
        <text>Release of an N-terminal amino acid, Xaa-|-Yaa- from a peptide, amide or arylamide. Xaa is preferably Ala, but may be most amino acids including Pro (slow action). When a terminal hydrophobic residue is followed by a prolyl residue, the two may be released as an intact Xaa-Pro dipeptide.</text>
        <dbReference type="EC" id="3.4.11.2"/>
    </reaction>
</comment>
<dbReference type="SUPFAM" id="SSF55486">
    <property type="entry name" value="Metalloproteases ('zincins'), catalytic domain"/>
    <property type="match status" value="1"/>
</dbReference>
<feature type="domain" description="Peptidase M1 alanyl aminopeptidase C-terminal" evidence="15">
    <location>
        <begin position="561"/>
        <end position="883"/>
    </location>
</feature>
<evidence type="ECO:0000256" key="3">
    <source>
        <dbReference type="ARBA" id="ARBA00010136"/>
    </source>
</evidence>
<dbReference type="InterPro" id="IPR027268">
    <property type="entry name" value="Peptidase_M4/M1_CTD_sf"/>
</dbReference>
<feature type="domain" description="Peptidase M1 alanyl aminopeptidase Ig-like fold" evidence="14">
    <location>
        <begin position="450"/>
        <end position="556"/>
    </location>
</feature>
<dbReference type="Gene3D" id="2.60.40.1730">
    <property type="entry name" value="tricorn interacting facor f3 domain"/>
    <property type="match status" value="1"/>
</dbReference>
<dbReference type="InterPro" id="IPR024601">
    <property type="entry name" value="Peptidase_M1_pepN_C"/>
</dbReference>
<dbReference type="Pfam" id="PF11940">
    <property type="entry name" value="DUF3458"/>
    <property type="match status" value="1"/>
</dbReference>
<keyword evidence="7" id="KW-0645">Protease</keyword>
<dbReference type="PANTHER" id="PTHR46322:SF1">
    <property type="entry name" value="PUROMYCIN-SENSITIVE AMINOPEPTIDASE"/>
    <property type="match status" value="1"/>
</dbReference>
<dbReference type="Pfam" id="PF01433">
    <property type="entry name" value="Peptidase_M1"/>
    <property type="match status" value="1"/>
</dbReference>
<keyword evidence="11" id="KW-0482">Metalloprotease</keyword>
<dbReference type="EMBL" id="BAAFGK010000004">
    <property type="protein sequence ID" value="GAB0057771.1"/>
    <property type="molecule type" value="Genomic_DNA"/>
</dbReference>
<evidence type="ECO:0000313" key="18">
    <source>
        <dbReference type="Proteomes" id="UP001628193"/>
    </source>
</evidence>
<evidence type="ECO:0000256" key="9">
    <source>
        <dbReference type="ARBA" id="ARBA00022801"/>
    </source>
</evidence>
<dbReference type="InterPro" id="IPR042097">
    <property type="entry name" value="Aminopeptidase_N-like_N_sf"/>
</dbReference>
<protein>
    <recommendedName>
        <fullName evidence="5 12">Aminopeptidase N</fullName>
        <ecNumber evidence="4 12">3.4.11.2</ecNumber>
    </recommendedName>
</protein>
<keyword evidence="8" id="KW-0479">Metal-binding</keyword>
<dbReference type="PRINTS" id="PR00756">
    <property type="entry name" value="ALADIPTASE"/>
</dbReference>
<reference evidence="17 18" key="1">
    <citation type="submission" date="2024-09" db="EMBL/GenBank/DDBJ databases">
        <title>Draft genome sequence of Candidatus Magnetaquicoccaceae bacterium FCR-1.</title>
        <authorList>
            <person name="Shimoshige H."/>
            <person name="Shimamura S."/>
            <person name="Taoka A."/>
            <person name="Kobayashi H."/>
            <person name="Maekawa T."/>
        </authorList>
    </citation>
    <scope>NUCLEOTIDE SEQUENCE [LARGE SCALE GENOMIC DNA]</scope>
    <source>
        <strain evidence="17 18">FCR-1</strain>
    </source>
</reference>
<dbReference type="Gene3D" id="1.25.50.10">
    <property type="entry name" value="Peptidase M1, alanyl aminopeptidase, C-terminal domain"/>
    <property type="match status" value="1"/>
</dbReference>
<dbReference type="Pfam" id="PF17900">
    <property type="entry name" value="Peptidase_M1_N"/>
    <property type="match status" value="1"/>
</dbReference>
<evidence type="ECO:0000313" key="17">
    <source>
        <dbReference type="EMBL" id="GAB0057771.1"/>
    </source>
</evidence>
<dbReference type="NCBIfam" id="TIGR02414">
    <property type="entry name" value="pepN_proteo"/>
    <property type="match status" value="1"/>
</dbReference>
<accession>A0ABQ0CA56</accession>
<dbReference type="Gene3D" id="3.30.2010.30">
    <property type="match status" value="1"/>
</dbReference>
<dbReference type="RefSeq" id="WP_420905463.1">
    <property type="nucleotide sequence ID" value="NZ_BAAFGK010000004.1"/>
</dbReference>
<keyword evidence="18" id="KW-1185">Reference proteome</keyword>
<feature type="domain" description="Peptidase M1 membrane alanine aminopeptidase" evidence="13">
    <location>
        <begin position="232"/>
        <end position="442"/>
    </location>
</feature>
<name>A0ABQ0CA56_9PROT</name>
<dbReference type="EC" id="3.4.11.2" evidence="4 12"/>
<dbReference type="InterPro" id="IPR014782">
    <property type="entry name" value="Peptidase_M1_dom"/>
</dbReference>
<proteinExistence type="inferred from homology"/>
<evidence type="ECO:0000256" key="8">
    <source>
        <dbReference type="ARBA" id="ARBA00022723"/>
    </source>
</evidence>
<evidence type="ECO:0000259" key="13">
    <source>
        <dbReference type="Pfam" id="PF01433"/>
    </source>
</evidence>
<dbReference type="InterPro" id="IPR037144">
    <property type="entry name" value="Peptidase_M1_pepN_C_sf"/>
</dbReference>
<dbReference type="Pfam" id="PF17432">
    <property type="entry name" value="DUF3458_C"/>
    <property type="match status" value="1"/>
</dbReference>
<evidence type="ECO:0000259" key="16">
    <source>
        <dbReference type="Pfam" id="PF17900"/>
    </source>
</evidence>
<evidence type="ECO:0000256" key="5">
    <source>
        <dbReference type="ARBA" id="ARBA00015611"/>
    </source>
</evidence>
<gene>
    <name evidence="17" type="primary">pepN</name>
    <name evidence="17" type="ORF">SIID45300_02103</name>
</gene>
<dbReference type="CDD" id="cd09600">
    <property type="entry name" value="M1_APN"/>
    <property type="match status" value="1"/>
</dbReference>
<dbReference type="InterPro" id="IPR012779">
    <property type="entry name" value="Peptidase_M1_pepN"/>
</dbReference>
<comment type="caution">
    <text evidence="17">The sequence shown here is derived from an EMBL/GenBank/DDBJ whole genome shotgun (WGS) entry which is preliminary data.</text>
</comment>
<dbReference type="InterPro" id="IPR045357">
    <property type="entry name" value="Aminopeptidase_N-like_N"/>
</dbReference>
<evidence type="ECO:0000256" key="4">
    <source>
        <dbReference type="ARBA" id="ARBA00012564"/>
    </source>
</evidence>
<dbReference type="SUPFAM" id="SSF63737">
    <property type="entry name" value="Leukotriene A4 hydrolase N-terminal domain"/>
    <property type="match status" value="1"/>
</dbReference>
<sequence>MSDKPKEITRLADYTPPAHLVETIHLDVHLDETETLVASRMTLRRNPDAPTNQRAVRLDGRELELVEIRLDGAPLSTAGYTLDSEHLTLPDAPERFTLEITTRIHPETNLSLEGLYRSRGLFCTQCEAEGFRKITFYPDRPDVMARFTVRLEAERVRYPVLLSNGNLIESGALENGRHFALWEDPHPKPAYLFALVAGNLSCHEGPFTTASGRPVTLQIWVEPENAERCAHALASLEKSMRWDEERFGREYDLDRYMIVAVNDFNSGAMENKGLNIFNAVYVLADPETATDSNYEDIESVIAHEYFHNWTGNRITCRDWFQLSLKEGLTIFRDQEFSADVGSRPVERIRDVQSLRAFQFPEDAGPTAHPVRPDSYMEINNFYTTTVYNKGAEVVRMLLTLLGKETFRRGMDLYFARHDGQAVTVEAFLDAMQTASGQDLGPFSRWYRQAGTPELTIRQQHDPDAEVLEITVMQQCRAHGQSEAGEPLVIPLAMALLDRDTRAPLPLILEGESPENAPLERVLEVTRPVVTYRFKNIPRPPLASLLRGFSAPVKLNSPLSNDDLALAWGADNDPFNRWDAGQQLAMRILVEGARALPDHPFATPDSFVAAFAATLTSPDLDPAMKSLAITLPGIGVLIEAMPEADPGALFTVRESLRRRLAHDCRDTLLALHAANLTPGPYRVSGEAIGKRTLKNFMLGLLLADPDNDLAARMAADQVRQADNMTDRMGGLVPLVHTGRPEAEELLAAMEHRWRDNPLAMDKWFSIQAMAPLPDTLARVQRLMSHPAYNPRNPNRIRALVGTYCRGNLVCFHDPSGSGYRFLTELIRDLDPHNPQIAANLVGALTRWRQFEPRRREAMRQAIDTIVTLPGLSRNSYEIASKSLA</sequence>
<dbReference type="PANTHER" id="PTHR46322">
    <property type="entry name" value="PUROMYCIN-SENSITIVE AMINOPEPTIDASE"/>
    <property type="match status" value="1"/>
</dbReference>